<evidence type="ECO:0008006" key="6">
    <source>
        <dbReference type="Google" id="ProtNLM"/>
    </source>
</evidence>
<name>A0A6J5XQ55_PRUAR</name>
<gene>
    <name evidence="4" type="ORF">ORAREDHAP_LOCUS39897</name>
</gene>
<evidence type="ECO:0000313" key="5">
    <source>
        <dbReference type="Proteomes" id="UP000507245"/>
    </source>
</evidence>
<feature type="chain" id="PRO_5027061228" description="Gamma-interferon-inducible lysosomal thiol reductase" evidence="3">
    <location>
        <begin position="26"/>
        <end position="464"/>
    </location>
</feature>
<sequence length="464" mass="52408">MGFRKLLTFFFFLLLLLIIPSYCNASEKVSVALYYETLCPYCADFIVNHLVKLFQNGLISIINLRLVPWGNAWLNSDGSFSCQHGSDECLLNTIEACTISIYPDVNRHFAFIHCVERLSLQGRHSAWANCFEMTRLGTTPIDCYNSGNGNVIEGEYGRETAQIKPPLRFVPWILVNNQPLQEDYENFMAYICKAYKGKPPEACRSVRFTTESMGKEKPVPQVCRASEGRNSSYYQKHQHRKPLHIAGSQISNSTMASAYLFFTSLIACSIFLTTFSSDAAENGRFGVSRIEAQKVTLSVYYETLCPFCATFIVKNLAQIFDNNLITILNLRLVPWGKASTNSSQNSTVCQHGPDECRLNSVEACAINVLHDVNKYFALIYCIEFLVIEGRQKEWQTCFSSLGLPSKPILDCYKSGNGTKIEQNYANETMHLNPPLKFLPWLVLNNQPIGNDYMSLKKFSLNAGL</sequence>
<dbReference type="Proteomes" id="UP000507245">
    <property type="component" value="Unassembled WGS sequence"/>
</dbReference>
<dbReference type="InterPro" id="IPR004911">
    <property type="entry name" value="Interferon-induced_GILT"/>
</dbReference>
<dbReference type="OrthoDB" id="958254at2759"/>
<dbReference type="Pfam" id="PF03227">
    <property type="entry name" value="GILT"/>
    <property type="match status" value="2"/>
</dbReference>
<protein>
    <recommendedName>
        <fullName evidence="6">Gamma-interferon-inducible lysosomal thiol reductase</fullName>
    </recommendedName>
</protein>
<dbReference type="PANTHER" id="PTHR13234:SF48">
    <property type="entry name" value="GAMMA INTERFERON RESPONSIVE LYSOSOMAL THIOL (GILT) REDUCTASE FAMILY PROTEIN"/>
    <property type="match status" value="1"/>
</dbReference>
<evidence type="ECO:0000256" key="2">
    <source>
        <dbReference type="ARBA" id="ARBA00023180"/>
    </source>
</evidence>
<organism evidence="4 5">
    <name type="scientific">Prunus armeniaca</name>
    <name type="common">Apricot</name>
    <name type="synonym">Armeniaca vulgaris</name>
    <dbReference type="NCBI Taxonomy" id="36596"/>
    <lineage>
        <taxon>Eukaryota</taxon>
        <taxon>Viridiplantae</taxon>
        <taxon>Streptophyta</taxon>
        <taxon>Embryophyta</taxon>
        <taxon>Tracheophyta</taxon>
        <taxon>Spermatophyta</taxon>
        <taxon>Magnoliopsida</taxon>
        <taxon>eudicotyledons</taxon>
        <taxon>Gunneridae</taxon>
        <taxon>Pentapetalae</taxon>
        <taxon>rosids</taxon>
        <taxon>fabids</taxon>
        <taxon>Rosales</taxon>
        <taxon>Rosaceae</taxon>
        <taxon>Amygdaloideae</taxon>
        <taxon>Amygdaleae</taxon>
        <taxon>Prunus</taxon>
    </lineage>
</organism>
<evidence type="ECO:0000256" key="3">
    <source>
        <dbReference type="SAM" id="SignalP"/>
    </source>
</evidence>
<evidence type="ECO:0000313" key="4">
    <source>
        <dbReference type="EMBL" id="CAB4315261.1"/>
    </source>
</evidence>
<keyword evidence="5" id="KW-1185">Reference proteome</keyword>
<feature type="signal peptide" evidence="3">
    <location>
        <begin position="1"/>
        <end position="25"/>
    </location>
</feature>
<evidence type="ECO:0000256" key="1">
    <source>
        <dbReference type="ARBA" id="ARBA00005679"/>
    </source>
</evidence>
<keyword evidence="2" id="KW-0325">Glycoprotein</keyword>
<keyword evidence="3" id="KW-0732">Signal</keyword>
<proteinExistence type="inferred from homology"/>
<dbReference type="EMBL" id="CAEKKB010000006">
    <property type="protein sequence ID" value="CAB4315261.1"/>
    <property type="molecule type" value="Genomic_DNA"/>
</dbReference>
<reference evidence="5" key="1">
    <citation type="journal article" date="2020" name="Genome Biol.">
        <title>Gamete binning: chromosome-level and haplotype-resolved genome assembly enabled by high-throughput single-cell sequencing of gamete genomes.</title>
        <authorList>
            <person name="Campoy J.A."/>
            <person name="Sun H."/>
            <person name="Goel M."/>
            <person name="Jiao W.-B."/>
            <person name="Folz-Donahue K."/>
            <person name="Wang N."/>
            <person name="Rubio M."/>
            <person name="Liu C."/>
            <person name="Kukat C."/>
            <person name="Ruiz D."/>
            <person name="Huettel B."/>
            <person name="Schneeberger K."/>
        </authorList>
    </citation>
    <scope>NUCLEOTIDE SEQUENCE [LARGE SCALE GENOMIC DNA]</scope>
    <source>
        <strain evidence="5">cv. Rojo Pasion</strain>
    </source>
</reference>
<accession>A0A6J5XQ55</accession>
<dbReference type="GO" id="GO:0016671">
    <property type="term" value="F:oxidoreductase activity, acting on a sulfur group of donors, disulfide as acceptor"/>
    <property type="evidence" value="ECO:0007669"/>
    <property type="project" value="InterPro"/>
</dbReference>
<dbReference type="AlphaFoldDB" id="A0A6J5XQ55"/>
<comment type="similarity">
    <text evidence="1">Belongs to the GILT family.</text>
</comment>
<dbReference type="PANTHER" id="PTHR13234">
    <property type="entry name" value="GAMMA-INTERFERON INDUCIBLE LYSOSOMAL THIOL REDUCTASE GILT"/>
    <property type="match status" value="1"/>
</dbReference>